<dbReference type="PANTHER" id="PTHR15670:SF4">
    <property type="entry name" value="RHO GTPASE-ACTIVATING PROTEIN 11A"/>
    <property type="match status" value="1"/>
</dbReference>
<proteinExistence type="predicted"/>
<feature type="compositionally biased region" description="Low complexity" evidence="1">
    <location>
        <begin position="410"/>
        <end position="427"/>
    </location>
</feature>
<evidence type="ECO:0000313" key="3">
    <source>
        <dbReference type="Proteomes" id="UP001318040"/>
    </source>
</evidence>
<feature type="region of interest" description="Disordered" evidence="1">
    <location>
        <begin position="1050"/>
        <end position="1114"/>
    </location>
</feature>
<feature type="compositionally biased region" description="Basic and acidic residues" evidence="1">
    <location>
        <begin position="384"/>
        <end position="397"/>
    </location>
</feature>
<accession>A0AAJ7SQZ1</accession>
<dbReference type="InterPro" id="IPR042869">
    <property type="entry name" value="ARHGAP11A/B"/>
</dbReference>
<feature type="region of interest" description="Disordered" evidence="1">
    <location>
        <begin position="591"/>
        <end position="620"/>
    </location>
</feature>
<evidence type="ECO:0000256" key="1">
    <source>
        <dbReference type="SAM" id="MobiDB-lite"/>
    </source>
</evidence>
<evidence type="ECO:0000259" key="2">
    <source>
        <dbReference type="PROSITE" id="PS50238"/>
    </source>
</evidence>
<evidence type="ECO:0000313" key="4">
    <source>
        <dbReference type="RefSeq" id="XP_032803951.1"/>
    </source>
</evidence>
<feature type="compositionally biased region" description="Basic and acidic residues" evidence="1">
    <location>
        <begin position="435"/>
        <end position="462"/>
    </location>
</feature>
<dbReference type="InterPro" id="IPR008936">
    <property type="entry name" value="Rho_GTPase_activation_prot"/>
</dbReference>
<keyword evidence="3" id="KW-1185">Reference proteome</keyword>
<feature type="region of interest" description="Disordered" evidence="1">
    <location>
        <begin position="308"/>
        <end position="462"/>
    </location>
</feature>
<sequence>MKATASEAEERSARAAVVHWLKAYGLRAKVLVKSHTDKTWTVFGSPLSLHRIDEDHAAVPNFVVEACQYLQQHASTEGLFRKSGSFSRMKELKERIQCGEASVCAAPACDVAGLLKQFFRELPEPLIARELHDVFYRAQQLEEAARLHATLLLTCLLPPTSVQVLRYLMAFLKHIAHRSDENRMDVANLAVVFAPNLMHSGSGSKTEKVSSSTEKQLRLQAMVVQTLILHAKDIGHVSRLVAADGPCLGGDRGGESGGTSETPLNSGGDEQRSVKRSCRRRSFNGQTRLLRGPPFLKRYVVSGAIGRLRSGRGGLMTPQPEDITTPQMPRSSKPKRKASEDSLDDLDSSGKKRRAMNPISLEEGLSQQYSATSTPVVWSSMHSGRVDDTPGWQRERAATPGEHANGGGTPSTPSLLKRSRLRLTLSTGRRRKQPRLSDKKAPSSVEVEKQDLPPPARNEKIRKSLRMRLNLLKSSSDHSAGNDEGPAAERDAPVRSEALAARRDCTDGQPNVPVGDMTTPRTRSSLRKHAGPRSLCSSQEVLGRPNMREVTSGPMQGSVSDADLADVKQAQIDTTTPLCAARSAPALVTGKPPCFPDARRSGRLPSTARDSPEMPELPDRTADQANSQAFRAFCESAAILSMLIQDTPQVVSTSTFTPRCRDAGTSSSVTVSCGNENTTAVHSPDRISSQTVFQAEELIAERAMESSSDVCGTLADGKSECVKVTEEGEGGEKCNGKSEDNVHIAMSNMSYEEYKQVELHRAINESVDILGAEEDNDPQQPLRECGVHEDLGAAQSEQLSECHLHISENNSGVSTEAEISLAGGQDKASIKCLEKSPLSELGSKLEGISLCYTGKKCRQAKRLLQSGTSVVVSLQSVQESGVITSVANVSSVADRIRKFNDLKGKEQFSRPRVTAAPLALEPTAKRQHVKHIISILETNSLGESAKRDPVKVGLPAVQKPKSQNVVSLSPLGESLFKTTRHQPERPSTQPATKTARAHGATENGQGSETFIPKSGVVHWLRSASKQGQLKTQSTNGSPCTPVGLALVNLTNQPSSTKSSGKRGRCRPHTEPAADTPKASPTLRPGRRGSVTRRSSQREKRPSRGTPRRPVVPQRLLSTHVAWDL</sequence>
<dbReference type="GO" id="GO:0005096">
    <property type="term" value="F:GTPase activator activity"/>
    <property type="evidence" value="ECO:0007669"/>
    <property type="project" value="TreeGrafter"/>
</dbReference>
<dbReference type="RefSeq" id="XP_032803951.1">
    <property type="nucleotide sequence ID" value="XM_032948060.1"/>
</dbReference>
<dbReference type="Gene3D" id="1.10.555.10">
    <property type="entry name" value="Rho GTPase activation protein"/>
    <property type="match status" value="1"/>
</dbReference>
<feature type="region of interest" description="Disordered" evidence="1">
    <location>
        <begin position="976"/>
        <end position="1011"/>
    </location>
</feature>
<feature type="domain" description="Rho-GAP" evidence="2">
    <location>
        <begin position="47"/>
        <end position="235"/>
    </location>
</feature>
<dbReference type="KEGG" id="pmrn:116939541"/>
<gene>
    <name evidence="4" type="primary">LOC116939541</name>
</gene>
<feature type="region of interest" description="Disordered" evidence="1">
    <location>
        <begin position="505"/>
        <end position="535"/>
    </location>
</feature>
<protein>
    <submittedName>
        <fullName evidence="4">Rho GTPase-activating protein 11A-like isoform X1</fullName>
    </submittedName>
</protein>
<dbReference type="InterPro" id="IPR000198">
    <property type="entry name" value="RhoGAP_dom"/>
</dbReference>
<dbReference type="PANTHER" id="PTHR15670">
    <property type="entry name" value="RHO GTPASE ACTIVATING PROTEIN 11A"/>
    <property type="match status" value="1"/>
</dbReference>
<organism evidence="3 4">
    <name type="scientific">Petromyzon marinus</name>
    <name type="common">Sea lamprey</name>
    <dbReference type="NCBI Taxonomy" id="7757"/>
    <lineage>
        <taxon>Eukaryota</taxon>
        <taxon>Metazoa</taxon>
        <taxon>Chordata</taxon>
        <taxon>Craniata</taxon>
        <taxon>Vertebrata</taxon>
        <taxon>Cyclostomata</taxon>
        <taxon>Hyperoartia</taxon>
        <taxon>Petromyzontiformes</taxon>
        <taxon>Petromyzontidae</taxon>
        <taxon>Petromyzon</taxon>
    </lineage>
</organism>
<dbReference type="SUPFAM" id="SSF48350">
    <property type="entry name" value="GTPase activation domain, GAP"/>
    <property type="match status" value="1"/>
</dbReference>
<dbReference type="Proteomes" id="UP001318040">
    <property type="component" value="Chromosome 6"/>
</dbReference>
<dbReference type="AlphaFoldDB" id="A0AAJ7SQZ1"/>
<name>A0AAJ7SQZ1_PETMA</name>
<reference evidence="4" key="1">
    <citation type="submission" date="2025-08" db="UniProtKB">
        <authorList>
            <consortium name="RefSeq"/>
        </authorList>
    </citation>
    <scope>IDENTIFICATION</scope>
    <source>
        <tissue evidence="4">Sperm</tissue>
    </source>
</reference>
<feature type="region of interest" description="Disordered" evidence="1">
    <location>
        <begin position="249"/>
        <end position="286"/>
    </location>
</feature>
<feature type="region of interest" description="Disordered" evidence="1">
    <location>
        <begin position="474"/>
        <end position="493"/>
    </location>
</feature>
<dbReference type="SMART" id="SM00324">
    <property type="entry name" value="RhoGAP"/>
    <property type="match status" value="1"/>
</dbReference>
<dbReference type="PROSITE" id="PS50238">
    <property type="entry name" value="RHOGAP"/>
    <property type="match status" value="1"/>
</dbReference>
<feature type="compositionally biased region" description="Polar residues" evidence="1">
    <location>
        <begin position="365"/>
        <end position="382"/>
    </location>
</feature>
<dbReference type="GO" id="GO:0007165">
    <property type="term" value="P:signal transduction"/>
    <property type="evidence" value="ECO:0007669"/>
    <property type="project" value="InterPro"/>
</dbReference>
<dbReference type="Pfam" id="PF00620">
    <property type="entry name" value="RhoGAP"/>
    <property type="match status" value="1"/>
</dbReference>